<dbReference type="EMBL" id="ALQA01000057">
    <property type="protein sequence ID" value="EJZ06482.1"/>
    <property type="molecule type" value="Genomic_DNA"/>
</dbReference>
<dbReference type="PANTHER" id="PTHR42847:SF8">
    <property type="entry name" value="CONSERVED PROTEIN"/>
    <property type="match status" value="1"/>
</dbReference>
<dbReference type="AlphaFoldDB" id="K0UH01"/>
<dbReference type="SUPFAM" id="SSF51679">
    <property type="entry name" value="Bacterial luciferase-like"/>
    <property type="match status" value="1"/>
</dbReference>
<evidence type="ECO:0000256" key="2">
    <source>
        <dbReference type="ARBA" id="ARBA00022643"/>
    </source>
</evidence>
<keyword evidence="4" id="KW-0503">Monooxygenase</keyword>
<dbReference type="NCBIfam" id="TIGR03621">
    <property type="entry name" value="F420_MSMEG_2516"/>
    <property type="match status" value="1"/>
</dbReference>
<sequence>MAKAFRFGVGVTRTGPRAQLVDSARRAEDLGYDVLHVPDHLGGPAPFPALAAVAMATSTLRVGTFVLNAAFYRPALLGRDVAALRDVSEGRFEVGLGTGYVREEFEAAGIPYPSAGERVDHLKVTTQYLAGQLPDVPIMIAGNGDRVLRIAARSAQIVGLTGGDRAASADEDPLAERIAFVREAAGPRFDDLELNLAITAMPVDGSGRPDLTIPRISLPGLSDEELLRHPGVLSGSADEIADRIGRYRDVYGISYLIVQMRHAEAFSAVMELLR</sequence>
<reference evidence="6 7" key="1">
    <citation type="journal article" date="2012" name="J. Bacteriol.">
        <title>Complete Genome Sequence of Mycobacterium vaccae Type Strain ATCC 25954.</title>
        <authorList>
            <person name="Ho Y.S."/>
            <person name="Adroub S.A."/>
            <person name="Abadi M."/>
            <person name="Al Alwan B."/>
            <person name="Alkhateeb R."/>
            <person name="Gao G."/>
            <person name="Ragab A."/>
            <person name="Ali S."/>
            <person name="van Soolingen D."/>
            <person name="Bitter W."/>
            <person name="Pain A."/>
            <person name="Abdallah A.M."/>
        </authorList>
    </citation>
    <scope>NUCLEOTIDE SEQUENCE [LARGE SCALE GENOMIC DNA]</scope>
    <source>
        <strain evidence="6 7">ATCC 25954</strain>
    </source>
</reference>
<evidence type="ECO:0000313" key="7">
    <source>
        <dbReference type="Proteomes" id="UP000006072"/>
    </source>
</evidence>
<dbReference type="GO" id="GO:0046306">
    <property type="term" value="P:alkanesulfonate catabolic process"/>
    <property type="evidence" value="ECO:0007669"/>
    <property type="project" value="TreeGrafter"/>
</dbReference>
<protein>
    <submittedName>
        <fullName evidence="6">Luciferase family protein</fullName>
    </submittedName>
</protein>
<dbReference type="GO" id="GO:0008726">
    <property type="term" value="F:alkanesulfonate monooxygenase activity"/>
    <property type="evidence" value="ECO:0007669"/>
    <property type="project" value="TreeGrafter"/>
</dbReference>
<dbReference type="Pfam" id="PF00296">
    <property type="entry name" value="Bac_luciferase"/>
    <property type="match status" value="1"/>
</dbReference>
<dbReference type="InterPro" id="IPR019923">
    <property type="entry name" value="Lucif-like_OxRdtase_MSMEG_2516"/>
</dbReference>
<dbReference type="PANTHER" id="PTHR42847">
    <property type="entry name" value="ALKANESULFONATE MONOOXYGENASE"/>
    <property type="match status" value="1"/>
</dbReference>
<comment type="caution">
    <text evidence="6">The sequence shown here is derived from an EMBL/GenBank/DDBJ whole genome shotgun (WGS) entry which is preliminary data.</text>
</comment>
<evidence type="ECO:0000256" key="4">
    <source>
        <dbReference type="ARBA" id="ARBA00023033"/>
    </source>
</evidence>
<dbReference type="InterPro" id="IPR050172">
    <property type="entry name" value="SsuD_RutA_monooxygenase"/>
</dbReference>
<dbReference type="RefSeq" id="WP_003930286.1">
    <property type="nucleotide sequence ID" value="NZ_JH814689.1"/>
</dbReference>
<dbReference type="Proteomes" id="UP000006072">
    <property type="component" value="Unassembled WGS sequence"/>
</dbReference>
<evidence type="ECO:0000256" key="3">
    <source>
        <dbReference type="ARBA" id="ARBA00023002"/>
    </source>
</evidence>
<proteinExistence type="predicted"/>
<keyword evidence="7" id="KW-1185">Reference proteome</keyword>
<dbReference type="InterPro" id="IPR011251">
    <property type="entry name" value="Luciferase-like_dom"/>
</dbReference>
<dbReference type="Gene3D" id="3.20.20.30">
    <property type="entry name" value="Luciferase-like domain"/>
    <property type="match status" value="1"/>
</dbReference>
<evidence type="ECO:0000259" key="5">
    <source>
        <dbReference type="Pfam" id="PF00296"/>
    </source>
</evidence>
<dbReference type="eggNOG" id="COG2141">
    <property type="taxonomic scope" value="Bacteria"/>
</dbReference>
<accession>K0UH01</accession>
<evidence type="ECO:0000313" key="6">
    <source>
        <dbReference type="EMBL" id="EJZ06482.1"/>
    </source>
</evidence>
<dbReference type="HOGENOM" id="CLU_027853_6_3_11"/>
<feature type="domain" description="Luciferase-like" evidence="5">
    <location>
        <begin position="6"/>
        <end position="196"/>
    </location>
</feature>
<organism evidence="6 7">
    <name type="scientific">Mycolicibacterium vaccae ATCC 25954</name>
    <dbReference type="NCBI Taxonomy" id="1194972"/>
    <lineage>
        <taxon>Bacteria</taxon>
        <taxon>Bacillati</taxon>
        <taxon>Actinomycetota</taxon>
        <taxon>Actinomycetes</taxon>
        <taxon>Mycobacteriales</taxon>
        <taxon>Mycobacteriaceae</taxon>
        <taxon>Mycolicibacterium</taxon>
    </lineage>
</organism>
<keyword evidence="3" id="KW-0560">Oxidoreductase</keyword>
<gene>
    <name evidence="6" type="ORF">MVAC_21683</name>
</gene>
<keyword evidence="1" id="KW-0285">Flavoprotein</keyword>
<name>K0UH01_MYCVA</name>
<evidence type="ECO:0000256" key="1">
    <source>
        <dbReference type="ARBA" id="ARBA00022630"/>
    </source>
</evidence>
<dbReference type="PATRIC" id="fig|1194972.3.peg.4325"/>
<keyword evidence="2" id="KW-0288">FMN</keyword>
<dbReference type="InterPro" id="IPR036661">
    <property type="entry name" value="Luciferase-like_sf"/>
</dbReference>